<evidence type="ECO:0000313" key="3">
    <source>
        <dbReference type="Proteomes" id="UP001603857"/>
    </source>
</evidence>
<organism evidence="2 3">
    <name type="scientific">Flemingia macrophylla</name>
    <dbReference type="NCBI Taxonomy" id="520843"/>
    <lineage>
        <taxon>Eukaryota</taxon>
        <taxon>Viridiplantae</taxon>
        <taxon>Streptophyta</taxon>
        <taxon>Embryophyta</taxon>
        <taxon>Tracheophyta</taxon>
        <taxon>Spermatophyta</taxon>
        <taxon>Magnoliopsida</taxon>
        <taxon>eudicotyledons</taxon>
        <taxon>Gunneridae</taxon>
        <taxon>Pentapetalae</taxon>
        <taxon>rosids</taxon>
        <taxon>fabids</taxon>
        <taxon>Fabales</taxon>
        <taxon>Fabaceae</taxon>
        <taxon>Papilionoideae</taxon>
        <taxon>50 kb inversion clade</taxon>
        <taxon>NPAAA clade</taxon>
        <taxon>indigoferoid/millettioid clade</taxon>
        <taxon>Phaseoleae</taxon>
        <taxon>Flemingia</taxon>
    </lineage>
</organism>
<evidence type="ECO:0000256" key="1">
    <source>
        <dbReference type="SAM" id="Phobius"/>
    </source>
</evidence>
<accession>A0ABD1MM20</accession>
<feature type="transmembrane region" description="Helical" evidence="1">
    <location>
        <begin position="75"/>
        <end position="95"/>
    </location>
</feature>
<comment type="caution">
    <text evidence="2">The sequence shown here is derived from an EMBL/GenBank/DDBJ whole genome shotgun (WGS) entry which is preliminary data.</text>
</comment>
<keyword evidence="1" id="KW-1133">Transmembrane helix</keyword>
<dbReference type="EMBL" id="JBGMDY010000004">
    <property type="protein sequence ID" value="KAL2336852.1"/>
    <property type="molecule type" value="Genomic_DNA"/>
</dbReference>
<protein>
    <submittedName>
        <fullName evidence="2">Uncharacterized protein</fullName>
    </submittedName>
</protein>
<keyword evidence="3" id="KW-1185">Reference proteome</keyword>
<keyword evidence="1" id="KW-0472">Membrane</keyword>
<name>A0ABD1MM20_9FABA</name>
<dbReference type="Proteomes" id="UP001603857">
    <property type="component" value="Unassembled WGS sequence"/>
</dbReference>
<evidence type="ECO:0000313" key="2">
    <source>
        <dbReference type="EMBL" id="KAL2336852.1"/>
    </source>
</evidence>
<sequence length="252" mass="28700">MELLDPSTFEFRPYYKALKYYEKWCNKDDNLECVSSEQVTMLKSCLRRQDSKRKKLNFKSPTREPPHCSGRISTVVVHCSSTIAVAFLSSSIGFVGLDSWTWFVRLGLGSFVGSWVSIEEILLERPRPLGYLSFSPFSGIWVFRFCSVKVVALLYVYGYLFAKMYPSSEFLFSAYRVKWSLAPHRGLLQFFNMNICVHTFATSCLCFVMETTPKDDVDEETVKTTSLGAAHQLLGQQECSGDDENEAHSTQG</sequence>
<gene>
    <name evidence="2" type="ORF">Fmac_011298</name>
</gene>
<dbReference type="AlphaFoldDB" id="A0ABD1MM20"/>
<proteinExistence type="predicted"/>
<feature type="transmembrane region" description="Helical" evidence="1">
    <location>
        <begin position="138"/>
        <end position="162"/>
    </location>
</feature>
<keyword evidence="1" id="KW-0812">Transmembrane</keyword>
<reference evidence="2 3" key="1">
    <citation type="submission" date="2024-08" db="EMBL/GenBank/DDBJ databases">
        <title>Insights into the chromosomal genome structure of Flemingia macrophylla.</title>
        <authorList>
            <person name="Ding Y."/>
            <person name="Zhao Y."/>
            <person name="Bi W."/>
            <person name="Wu M."/>
            <person name="Zhao G."/>
            <person name="Gong Y."/>
            <person name="Li W."/>
            <person name="Zhang P."/>
        </authorList>
    </citation>
    <scope>NUCLEOTIDE SEQUENCE [LARGE SCALE GENOMIC DNA]</scope>
    <source>
        <strain evidence="2">DYQJB</strain>
        <tissue evidence="2">Leaf</tissue>
    </source>
</reference>